<comment type="caution">
    <text evidence="1">The sequence shown here is derived from an EMBL/GenBank/DDBJ whole genome shotgun (WGS) entry which is preliminary data.</text>
</comment>
<dbReference type="EMBL" id="VUMD01000009">
    <property type="protein sequence ID" value="MSS37261.1"/>
    <property type="molecule type" value="Genomic_DNA"/>
</dbReference>
<protein>
    <submittedName>
        <fullName evidence="1">Uncharacterized protein</fullName>
    </submittedName>
</protein>
<dbReference type="RefSeq" id="WP_007491796.1">
    <property type="nucleotide sequence ID" value="NZ_VUMD01000009.1"/>
</dbReference>
<name>A0A7X2NLT9_9CLOT</name>
<dbReference type="GeneID" id="63972862"/>
<dbReference type="Proteomes" id="UP000429958">
    <property type="component" value="Unassembled WGS sequence"/>
</dbReference>
<organism evidence="1 2">
    <name type="scientific">Clostridium porci</name>
    <dbReference type="NCBI Taxonomy" id="2605778"/>
    <lineage>
        <taxon>Bacteria</taxon>
        <taxon>Bacillati</taxon>
        <taxon>Bacillota</taxon>
        <taxon>Clostridia</taxon>
        <taxon>Eubacteriales</taxon>
        <taxon>Clostridiaceae</taxon>
        <taxon>Clostridium</taxon>
    </lineage>
</organism>
<evidence type="ECO:0000313" key="1">
    <source>
        <dbReference type="EMBL" id="MSS37261.1"/>
    </source>
</evidence>
<accession>A0A7X2NLT9</accession>
<evidence type="ECO:0000313" key="2">
    <source>
        <dbReference type="Proteomes" id="UP000429958"/>
    </source>
</evidence>
<dbReference type="AlphaFoldDB" id="A0A7X2NLT9"/>
<reference evidence="1 2" key="1">
    <citation type="submission" date="2019-08" db="EMBL/GenBank/DDBJ databases">
        <title>In-depth cultivation of the pig gut microbiome towards novel bacterial diversity and tailored functional studies.</title>
        <authorList>
            <person name="Wylensek D."/>
            <person name="Hitch T.C.A."/>
            <person name="Clavel T."/>
        </authorList>
    </citation>
    <scope>NUCLEOTIDE SEQUENCE [LARGE SCALE GENOMIC DNA]</scope>
    <source>
        <strain evidence="1 2">WCA-389-WT-23D1</strain>
    </source>
</reference>
<sequence>MVNYIFKLEFNYKDTIFFSIQNEERDVALIVFEDCCRKGELLKDFPFLCPQYYSSEEEWDDDRNLITASVYALIEEEYPPEMQDDIEYLVESMIEYKPAVNHKVQFFNNPTVRKYYSERTENRMQFINYVLSLCENKETVSLNEDDFNHLTQYKAKRDN</sequence>
<gene>
    <name evidence="1" type="ORF">FYJ39_11925</name>
</gene>
<keyword evidence="2" id="KW-1185">Reference proteome</keyword>
<proteinExistence type="predicted"/>